<name>A0A7S1FLY0_9STRA</name>
<dbReference type="EMBL" id="HBFR01005359">
    <property type="protein sequence ID" value="CAD8876589.1"/>
    <property type="molecule type" value="Transcribed_RNA"/>
</dbReference>
<evidence type="ECO:0000313" key="1">
    <source>
        <dbReference type="EMBL" id="CAD8876589.1"/>
    </source>
</evidence>
<dbReference type="AlphaFoldDB" id="A0A7S1FLY0"/>
<protein>
    <submittedName>
        <fullName evidence="1">Uncharacterized protein</fullName>
    </submittedName>
</protein>
<gene>
    <name evidence="1" type="ORF">CHYS00102_LOCUS3767</name>
</gene>
<proteinExistence type="predicted"/>
<accession>A0A7S1FLY0</accession>
<reference evidence="1" key="1">
    <citation type="submission" date="2021-01" db="EMBL/GenBank/DDBJ databases">
        <authorList>
            <person name="Corre E."/>
            <person name="Pelletier E."/>
            <person name="Niang G."/>
            <person name="Scheremetjew M."/>
            <person name="Finn R."/>
            <person name="Kale V."/>
            <person name="Holt S."/>
            <person name="Cochrane G."/>
            <person name="Meng A."/>
            <person name="Brown T."/>
            <person name="Cohen L."/>
        </authorList>
    </citation>
    <scope>NUCLEOTIDE SEQUENCE</scope>
    <source>
        <strain evidence="1">308</strain>
    </source>
</reference>
<organism evidence="1">
    <name type="scientific">Corethron hystrix</name>
    <dbReference type="NCBI Taxonomy" id="216773"/>
    <lineage>
        <taxon>Eukaryota</taxon>
        <taxon>Sar</taxon>
        <taxon>Stramenopiles</taxon>
        <taxon>Ochrophyta</taxon>
        <taxon>Bacillariophyta</taxon>
        <taxon>Coscinodiscophyceae</taxon>
        <taxon>Corethrophycidae</taxon>
        <taxon>Corethrales</taxon>
        <taxon>Corethraceae</taxon>
        <taxon>Corethron</taxon>
    </lineage>
</organism>
<sequence>MKDASGDGCWNPQLQEAVEVEYSPKSSNEQHRNHLQSEETDIDFFDGCRCILGPGCMMFLSASNSVKISAGKKMHLMKKIRPLKSIDSLKRMDSNTRTKGKKITRSFSFGPRSVFALEKGNRSSEMIGHLKEFDMHRFETDSIDCEMKSSEEVGNIMPEEKTPWSFWADDDLDMDKVDEEYHNLYSLFCKNVLSEETKPVTVIYNKEADINLKKSPKTMTKKSKSLKHSTAGVTGRARHDVKIEPISAIACIKIKLLDHFGKSHRIKETIESSDYRFIRTEEVHAAIHDNAQRERGEGVQDMVTSWLDRSFFPCIKDTFCPSYSY</sequence>